<organism evidence="1 2">
    <name type="scientific">Rangifer tarandus platyrhynchus</name>
    <name type="common">Svalbard reindeer</name>
    <dbReference type="NCBI Taxonomy" id="3082113"/>
    <lineage>
        <taxon>Eukaryota</taxon>
        <taxon>Metazoa</taxon>
        <taxon>Chordata</taxon>
        <taxon>Craniata</taxon>
        <taxon>Vertebrata</taxon>
        <taxon>Euteleostomi</taxon>
        <taxon>Mammalia</taxon>
        <taxon>Eutheria</taxon>
        <taxon>Laurasiatheria</taxon>
        <taxon>Artiodactyla</taxon>
        <taxon>Ruminantia</taxon>
        <taxon>Pecora</taxon>
        <taxon>Cervidae</taxon>
        <taxon>Odocoileinae</taxon>
        <taxon>Rangifer</taxon>
    </lineage>
</organism>
<dbReference type="EMBL" id="OX596093">
    <property type="protein sequence ID" value="CAN0567636.1"/>
    <property type="molecule type" value="Genomic_DNA"/>
</dbReference>
<reference evidence="1" key="2">
    <citation type="submission" date="2025-03" db="EMBL/GenBank/DDBJ databases">
        <authorList>
            <consortium name="ELIXIR-Norway"/>
            <consortium name="Elixir Norway"/>
        </authorList>
    </citation>
    <scope>NUCLEOTIDE SEQUENCE</scope>
</reference>
<sequence length="151" mass="17100">MQTRSKQDLAHQGEVVVNRFLSGTFAALLKPWERHPVCGPCLRCTFPDFDFLRDRLWLLGCLGRMGTSSPRKRDPLRLPSPESPAWEEHSGRFWRSSRARRPGVRFAGACLFPRAERARRQVGPGNPLGSGPLVALLQFLSSWSLCWAPCR</sequence>
<evidence type="ECO:0000313" key="1">
    <source>
        <dbReference type="EMBL" id="CAN0567636.1"/>
    </source>
</evidence>
<dbReference type="Proteomes" id="UP001162501">
    <property type="component" value="Chromosome 9"/>
</dbReference>
<protein>
    <submittedName>
        <fullName evidence="1">Uncharacterized protein</fullName>
    </submittedName>
</protein>
<evidence type="ECO:0000313" key="2">
    <source>
        <dbReference type="Proteomes" id="UP001162501"/>
    </source>
</evidence>
<name>A0AC60A6W0_RANTA</name>
<reference evidence="1" key="1">
    <citation type="submission" date="2023-05" db="EMBL/GenBank/DDBJ databases">
        <authorList>
            <consortium name="ELIXIR-Norway"/>
        </authorList>
    </citation>
    <scope>NUCLEOTIDE SEQUENCE</scope>
</reference>
<accession>A0AC60A6W0</accession>
<proteinExistence type="predicted"/>
<gene>
    <name evidence="1" type="ORF">MRATA1EN22A_LOCUS27673</name>
</gene>